<reference evidence="2" key="1">
    <citation type="submission" date="2014-09" db="EMBL/GenBank/DDBJ databases">
        <authorList>
            <person name="Sharma Rahul"/>
            <person name="Thines Marco"/>
        </authorList>
    </citation>
    <scope>NUCLEOTIDE SEQUENCE [LARGE SCALE GENOMIC DNA]</scope>
</reference>
<name>A0A0P1A563_PLAHL</name>
<evidence type="ECO:0000313" key="2">
    <source>
        <dbReference type="Proteomes" id="UP000054928"/>
    </source>
</evidence>
<dbReference type="GeneID" id="36409775"/>
<keyword evidence="2" id="KW-1185">Reference proteome</keyword>
<dbReference type="RefSeq" id="XP_024571495.1">
    <property type="nucleotide sequence ID" value="XM_024726914.2"/>
</dbReference>
<evidence type="ECO:0000313" key="1">
    <source>
        <dbReference type="EMBL" id="CEG35126.1"/>
    </source>
</evidence>
<dbReference type="AlphaFoldDB" id="A0A0P1A563"/>
<protein>
    <submittedName>
        <fullName evidence="1">Uncharacterized protein</fullName>
    </submittedName>
</protein>
<dbReference type="EMBL" id="CCYD01000007">
    <property type="protein sequence ID" value="CEG35126.1"/>
    <property type="molecule type" value="Genomic_DNA"/>
</dbReference>
<proteinExistence type="predicted"/>
<organism evidence="1 2">
    <name type="scientific">Plasmopara halstedii</name>
    <name type="common">Downy mildew of sunflower</name>
    <dbReference type="NCBI Taxonomy" id="4781"/>
    <lineage>
        <taxon>Eukaryota</taxon>
        <taxon>Sar</taxon>
        <taxon>Stramenopiles</taxon>
        <taxon>Oomycota</taxon>
        <taxon>Peronosporomycetes</taxon>
        <taxon>Peronosporales</taxon>
        <taxon>Peronosporaceae</taxon>
        <taxon>Plasmopara</taxon>
    </lineage>
</organism>
<sequence length="137" mass="15592">MWKAYTTCRRKFAVALPPCKNNDVGLLDPKLGIKARTGRLGRRVSRTRVARFYSRSYHVVVITEQTSCATTLEHRPSRDKSNDAGVHGQLNSYCLRLHTEKKSVINREPGVVHCVRWSRILARPAKAIGYVFAARDR</sequence>
<accession>A0A0P1A563</accession>
<dbReference type="Proteomes" id="UP000054928">
    <property type="component" value="Unassembled WGS sequence"/>
</dbReference>